<evidence type="ECO:0000259" key="4">
    <source>
        <dbReference type="Pfam" id="PF00248"/>
    </source>
</evidence>
<accession>A0ABQ2M197</accession>
<dbReference type="InterPro" id="IPR036812">
    <property type="entry name" value="NAD(P)_OxRdtase_dom_sf"/>
</dbReference>
<dbReference type="RefSeq" id="WP_189174609.1">
    <property type="nucleotide sequence ID" value="NZ_BMNG01000007.1"/>
</dbReference>
<keyword evidence="6" id="KW-1185">Reference proteome</keyword>
<dbReference type="Gene3D" id="3.20.20.100">
    <property type="entry name" value="NADP-dependent oxidoreductase domain"/>
    <property type="match status" value="1"/>
</dbReference>
<keyword evidence="3" id="KW-0560">Oxidoreductase</keyword>
<dbReference type="InterPro" id="IPR023210">
    <property type="entry name" value="NADP_OxRdtase_dom"/>
</dbReference>
<evidence type="ECO:0000256" key="3">
    <source>
        <dbReference type="ARBA" id="ARBA00023002"/>
    </source>
</evidence>
<dbReference type="Proteomes" id="UP000656881">
    <property type="component" value="Unassembled WGS sequence"/>
</dbReference>
<dbReference type="SUPFAM" id="SSF51430">
    <property type="entry name" value="NAD(P)-linked oxidoreductase"/>
    <property type="match status" value="1"/>
</dbReference>
<dbReference type="CDD" id="cd19133">
    <property type="entry name" value="AKR_AKR5F1"/>
    <property type="match status" value="1"/>
</dbReference>
<comment type="caution">
    <text evidence="5">The sequence shown here is derived from an EMBL/GenBank/DDBJ whole genome shotgun (WGS) entry which is preliminary data.</text>
</comment>
<protein>
    <submittedName>
        <fullName evidence="5">2,5-diketo-D-gluconic acid reductase</fullName>
    </submittedName>
</protein>
<sequence>MDDATLNNGLEMPLLGFGVYQIPPEQTEQAVTEALAAGYRLLDTAAAYGNEEAVGRAIKSSGVPREDLFVTTKLWIQDAPAEENTERAFETSLAKLGLDYLDLYLMHQPYGDVYGQWRAMERLYGEGRAKAIGVANFYPDRLVDLILNNDVTPAVNQIETHPFFQRTADQALMREHGVQIQSWGGFAEGRNDLFTNPLLSGIGEAHGKSVAQVVLRWLTQRHVVAIPKSVRAERMAENIDVFDFELTGDQMAAIATLDTGTSLFFDHRDPEAARLLGTRRLDV</sequence>
<proteinExistence type="inferred from homology"/>
<dbReference type="PANTHER" id="PTHR43827:SF3">
    <property type="entry name" value="NADP-DEPENDENT OXIDOREDUCTASE DOMAIN-CONTAINING PROTEIN"/>
    <property type="match status" value="1"/>
</dbReference>
<name>A0ABQ2M197_9ACTN</name>
<feature type="domain" description="NADP-dependent oxidoreductase" evidence="4">
    <location>
        <begin position="21"/>
        <end position="257"/>
    </location>
</feature>
<comment type="similarity">
    <text evidence="1">Belongs to the aldo/keto reductase family.</text>
</comment>
<dbReference type="InterPro" id="IPR018170">
    <property type="entry name" value="Aldo/ket_reductase_CS"/>
</dbReference>
<evidence type="ECO:0000256" key="1">
    <source>
        <dbReference type="ARBA" id="ARBA00007905"/>
    </source>
</evidence>
<dbReference type="Pfam" id="PF00248">
    <property type="entry name" value="Aldo_ket_red"/>
    <property type="match status" value="1"/>
</dbReference>
<dbReference type="PIRSF" id="PIRSF000097">
    <property type="entry name" value="AKR"/>
    <property type="match status" value="1"/>
</dbReference>
<gene>
    <name evidence="5" type="ORF">GCM10012286_34490</name>
</gene>
<dbReference type="EMBL" id="BMNG01000007">
    <property type="protein sequence ID" value="GGO45586.1"/>
    <property type="molecule type" value="Genomic_DNA"/>
</dbReference>
<organism evidence="5 6">
    <name type="scientific">Streptomyces lasiicapitis</name>
    <dbReference type="NCBI Taxonomy" id="1923961"/>
    <lineage>
        <taxon>Bacteria</taxon>
        <taxon>Bacillati</taxon>
        <taxon>Actinomycetota</taxon>
        <taxon>Actinomycetes</taxon>
        <taxon>Kitasatosporales</taxon>
        <taxon>Streptomycetaceae</taxon>
        <taxon>Streptomyces</taxon>
    </lineage>
</organism>
<dbReference type="PROSITE" id="PS00798">
    <property type="entry name" value="ALDOKETO_REDUCTASE_1"/>
    <property type="match status" value="1"/>
</dbReference>
<reference evidence="6" key="1">
    <citation type="journal article" date="2019" name="Int. J. Syst. Evol. Microbiol.">
        <title>The Global Catalogue of Microorganisms (GCM) 10K type strain sequencing project: providing services to taxonomists for standard genome sequencing and annotation.</title>
        <authorList>
            <consortium name="The Broad Institute Genomics Platform"/>
            <consortium name="The Broad Institute Genome Sequencing Center for Infectious Disease"/>
            <person name="Wu L."/>
            <person name="Ma J."/>
        </authorList>
    </citation>
    <scope>NUCLEOTIDE SEQUENCE [LARGE SCALE GENOMIC DNA]</scope>
    <source>
        <strain evidence="6">CGMCC 4.7349</strain>
    </source>
</reference>
<dbReference type="PRINTS" id="PR00069">
    <property type="entry name" value="ALDKETRDTASE"/>
</dbReference>
<dbReference type="PANTHER" id="PTHR43827">
    <property type="entry name" value="2,5-DIKETO-D-GLUCONIC ACID REDUCTASE"/>
    <property type="match status" value="1"/>
</dbReference>
<keyword evidence="2" id="KW-0521">NADP</keyword>
<evidence type="ECO:0000313" key="5">
    <source>
        <dbReference type="EMBL" id="GGO45586.1"/>
    </source>
</evidence>
<evidence type="ECO:0000313" key="6">
    <source>
        <dbReference type="Proteomes" id="UP000656881"/>
    </source>
</evidence>
<evidence type="ECO:0000256" key="2">
    <source>
        <dbReference type="ARBA" id="ARBA00022857"/>
    </source>
</evidence>
<dbReference type="InterPro" id="IPR020471">
    <property type="entry name" value="AKR"/>
</dbReference>